<keyword evidence="3" id="KW-1185">Reference proteome</keyword>
<protein>
    <submittedName>
        <fullName evidence="2">Uncharacterized protein</fullName>
    </submittedName>
</protein>
<gene>
    <name evidence="2" type="ORF">CXG81DRAFT_13568</name>
</gene>
<evidence type="ECO:0000256" key="1">
    <source>
        <dbReference type="PROSITE-ProRule" id="PRU00339"/>
    </source>
</evidence>
<dbReference type="Proteomes" id="UP000274922">
    <property type="component" value="Unassembled WGS sequence"/>
</dbReference>
<dbReference type="PROSITE" id="PS50005">
    <property type="entry name" value="TPR"/>
    <property type="match status" value="1"/>
</dbReference>
<dbReference type="InterPro" id="IPR019734">
    <property type="entry name" value="TPR_rpt"/>
</dbReference>
<evidence type="ECO:0000313" key="2">
    <source>
        <dbReference type="EMBL" id="RKP00161.1"/>
    </source>
</evidence>
<evidence type="ECO:0000313" key="3">
    <source>
        <dbReference type="Proteomes" id="UP000274922"/>
    </source>
</evidence>
<dbReference type="SMART" id="SM00028">
    <property type="entry name" value="TPR"/>
    <property type="match status" value="2"/>
</dbReference>
<proteinExistence type="predicted"/>
<sequence>MLPVHAAEPGAAADGTAEDWLLTRVGALPKNSIGWFRCGVGFFNKHEYTRAIDCFERAVKMDPLNYNAFQVMARAYIAVNRREDAINALKQSVILDNPSDWQLLVELTNLQPDA</sequence>
<dbReference type="Pfam" id="PF14559">
    <property type="entry name" value="TPR_19"/>
    <property type="match status" value="1"/>
</dbReference>
<dbReference type="Gene3D" id="1.25.40.10">
    <property type="entry name" value="Tetratricopeptide repeat domain"/>
    <property type="match status" value="1"/>
</dbReference>
<dbReference type="SUPFAM" id="SSF48452">
    <property type="entry name" value="TPR-like"/>
    <property type="match status" value="1"/>
</dbReference>
<dbReference type="AlphaFoldDB" id="A0A4P9X528"/>
<organism evidence="2 3">
    <name type="scientific">Caulochytrium protostelioides</name>
    <dbReference type="NCBI Taxonomy" id="1555241"/>
    <lineage>
        <taxon>Eukaryota</taxon>
        <taxon>Fungi</taxon>
        <taxon>Fungi incertae sedis</taxon>
        <taxon>Chytridiomycota</taxon>
        <taxon>Chytridiomycota incertae sedis</taxon>
        <taxon>Chytridiomycetes</taxon>
        <taxon>Caulochytriales</taxon>
        <taxon>Caulochytriaceae</taxon>
        <taxon>Caulochytrium</taxon>
    </lineage>
</organism>
<name>A0A4P9X528_9FUNG</name>
<feature type="repeat" description="TPR" evidence="1">
    <location>
        <begin position="32"/>
        <end position="65"/>
    </location>
</feature>
<dbReference type="OrthoDB" id="438641at2759"/>
<keyword evidence="1" id="KW-0802">TPR repeat</keyword>
<reference evidence="3" key="1">
    <citation type="journal article" date="2018" name="Nat. Microbiol.">
        <title>Leveraging single-cell genomics to expand the fungal tree of life.</title>
        <authorList>
            <person name="Ahrendt S.R."/>
            <person name="Quandt C.A."/>
            <person name="Ciobanu D."/>
            <person name="Clum A."/>
            <person name="Salamov A."/>
            <person name="Andreopoulos B."/>
            <person name="Cheng J.F."/>
            <person name="Woyke T."/>
            <person name="Pelin A."/>
            <person name="Henrissat B."/>
            <person name="Reynolds N.K."/>
            <person name="Benny G.L."/>
            <person name="Smith M.E."/>
            <person name="James T.Y."/>
            <person name="Grigoriev I.V."/>
        </authorList>
    </citation>
    <scope>NUCLEOTIDE SEQUENCE [LARGE SCALE GENOMIC DNA]</scope>
    <source>
        <strain evidence="3">ATCC 52028</strain>
    </source>
</reference>
<accession>A0A4P9X528</accession>
<dbReference type="InterPro" id="IPR011990">
    <property type="entry name" value="TPR-like_helical_dom_sf"/>
</dbReference>
<dbReference type="EMBL" id="ML014232">
    <property type="protein sequence ID" value="RKP00161.1"/>
    <property type="molecule type" value="Genomic_DNA"/>
</dbReference>